<keyword evidence="6" id="KW-0689">Ribosomal protein</keyword>
<dbReference type="InterPro" id="IPR016181">
    <property type="entry name" value="Acyl_CoA_acyltransferase"/>
</dbReference>
<dbReference type="CDD" id="cd04301">
    <property type="entry name" value="NAT_SF"/>
    <property type="match status" value="1"/>
</dbReference>
<gene>
    <name evidence="6" type="primary">rimI</name>
    <name evidence="6" type="ORF">GR183_17975</name>
</gene>
<dbReference type="PANTHER" id="PTHR43420:SF44">
    <property type="entry name" value="ACETYLTRANSFERASE YPEA"/>
    <property type="match status" value="1"/>
</dbReference>
<dbReference type="GO" id="GO:0005840">
    <property type="term" value="C:ribosome"/>
    <property type="evidence" value="ECO:0007669"/>
    <property type="project" value="UniProtKB-KW"/>
</dbReference>
<dbReference type="EMBL" id="WUMV01000008">
    <property type="protein sequence ID" value="MXN66806.1"/>
    <property type="molecule type" value="Genomic_DNA"/>
</dbReference>
<keyword evidence="3 6" id="KW-0808">Transferase</keyword>
<reference evidence="6 7" key="1">
    <citation type="submission" date="2019-12" db="EMBL/GenBank/DDBJ databases">
        <authorList>
            <person name="Li M."/>
        </authorList>
    </citation>
    <scope>NUCLEOTIDE SEQUENCE [LARGE SCALE GENOMIC DNA]</scope>
    <source>
        <strain evidence="6 7">GBMRC 2046</strain>
    </source>
</reference>
<organism evidence="6 7">
    <name type="scientific">Stappia sediminis</name>
    <dbReference type="NCBI Taxonomy" id="2692190"/>
    <lineage>
        <taxon>Bacteria</taxon>
        <taxon>Pseudomonadati</taxon>
        <taxon>Pseudomonadota</taxon>
        <taxon>Alphaproteobacteria</taxon>
        <taxon>Hyphomicrobiales</taxon>
        <taxon>Stappiaceae</taxon>
        <taxon>Stappia</taxon>
    </lineage>
</organism>
<dbReference type="Pfam" id="PF00583">
    <property type="entry name" value="Acetyltransf_1"/>
    <property type="match status" value="1"/>
</dbReference>
<evidence type="ECO:0000259" key="5">
    <source>
        <dbReference type="PROSITE" id="PS51186"/>
    </source>
</evidence>
<keyword evidence="2" id="KW-0963">Cytoplasm</keyword>
<dbReference type="AlphaFoldDB" id="A0A7X3LX81"/>
<dbReference type="InterPro" id="IPR000182">
    <property type="entry name" value="GNAT_dom"/>
</dbReference>
<name>A0A7X3LX81_9HYPH</name>
<dbReference type="PANTHER" id="PTHR43420">
    <property type="entry name" value="ACETYLTRANSFERASE"/>
    <property type="match status" value="1"/>
</dbReference>
<protein>
    <submittedName>
        <fullName evidence="6">Ribosomal protein S18-alanine N-acetyltransferase</fullName>
    </submittedName>
</protein>
<dbReference type="NCBIfam" id="TIGR01575">
    <property type="entry name" value="rimI"/>
    <property type="match status" value="1"/>
</dbReference>
<evidence type="ECO:0000256" key="1">
    <source>
        <dbReference type="ARBA" id="ARBA00005395"/>
    </source>
</evidence>
<comment type="caution">
    <text evidence="6">The sequence shown here is derived from an EMBL/GenBank/DDBJ whole genome shotgun (WGS) entry which is preliminary data.</text>
</comment>
<dbReference type="RefSeq" id="WP_160777043.1">
    <property type="nucleotide sequence ID" value="NZ_WUMV01000008.1"/>
</dbReference>
<evidence type="ECO:0000256" key="3">
    <source>
        <dbReference type="ARBA" id="ARBA00022679"/>
    </source>
</evidence>
<keyword evidence="6" id="KW-0687">Ribonucleoprotein</keyword>
<keyword evidence="4" id="KW-0012">Acyltransferase</keyword>
<dbReference type="Proteomes" id="UP000433101">
    <property type="component" value="Unassembled WGS sequence"/>
</dbReference>
<comment type="similarity">
    <text evidence="1">Belongs to the acetyltransferase family. RimI subfamily.</text>
</comment>
<dbReference type="PROSITE" id="PS51186">
    <property type="entry name" value="GNAT"/>
    <property type="match status" value="1"/>
</dbReference>
<feature type="domain" description="N-acetyltransferase" evidence="5">
    <location>
        <begin position="11"/>
        <end position="162"/>
    </location>
</feature>
<dbReference type="InterPro" id="IPR006464">
    <property type="entry name" value="AcTrfase_RimI/Ard1"/>
</dbReference>
<evidence type="ECO:0000313" key="7">
    <source>
        <dbReference type="Proteomes" id="UP000433101"/>
    </source>
</evidence>
<dbReference type="InterPro" id="IPR050680">
    <property type="entry name" value="YpeA/RimI_acetyltransf"/>
</dbReference>
<accession>A0A7X3LX81</accession>
<dbReference type="SUPFAM" id="SSF55729">
    <property type="entry name" value="Acyl-CoA N-acyltransferases (Nat)"/>
    <property type="match status" value="1"/>
</dbReference>
<evidence type="ECO:0000313" key="6">
    <source>
        <dbReference type="EMBL" id="MXN66806.1"/>
    </source>
</evidence>
<dbReference type="Gene3D" id="3.40.630.30">
    <property type="match status" value="1"/>
</dbReference>
<sequence>MTFWWFWNQPPVVEEATVEDLDRLSEIHDMSFRQTWHTEELAALRAQAGVTILIARRASPYGTRKALGFVILRTAADEAEILTIAVDPAARGRGIARQLMRAALSRLYADRVKSIFLEVDAANEGAIALYKSLGMRQVGTRRGYYSASEGDGSALVMRLDLA</sequence>
<evidence type="ECO:0000256" key="4">
    <source>
        <dbReference type="ARBA" id="ARBA00023315"/>
    </source>
</evidence>
<dbReference type="GO" id="GO:0008080">
    <property type="term" value="F:N-acetyltransferase activity"/>
    <property type="evidence" value="ECO:0007669"/>
    <property type="project" value="InterPro"/>
</dbReference>
<keyword evidence="7" id="KW-1185">Reference proteome</keyword>
<evidence type="ECO:0000256" key="2">
    <source>
        <dbReference type="ARBA" id="ARBA00022490"/>
    </source>
</evidence>
<proteinExistence type="inferred from homology"/>